<dbReference type="EMBL" id="CM000880">
    <property type="protein sequence ID" value="PNT73944.1"/>
    <property type="molecule type" value="Genomic_DNA"/>
</dbReference>
<reference evidence="9" key="2">
    <citation type="submission" date="2017-06" db="EMBL/GenBank/DDBJ databases">
        <title>WGS assembly of Brachypodium distachyon.</title>
        <authorList>
            <consortium name="The International Brachypodium Initiative"/>
            <person name="Lucas S."/>
            <person name="Harmon-Smith M."/>
            <person name="Lail K."/>
            <person name="Tice H."/>
            <person name="Grimwood J."/>
            <person name="Bruce D."/>
            <person name="Barry K."/>
            <person name="Shu S."/>
            <person name="Lindquist E."/>
            <person name="Wang M."/>
            <person name="Pitluck S."/>
            <person name="Vogel J.P."/>
            <person name="Garvin D.F."/>
            <person name="Mockler T.C."/>
            <person name="Schmutz J."/>
            <person name="Rokhsar D."/>
            <person name="Bevan M.W."/>
        </authorList>
    </citation>
    <scope>NUCLEOTIDE SEQUENCE</scope>
    <source>
        <strain evidence="9">Bd21</strain>
    </source>
</reference>
<dbReference type="PRINTS" id="PR01738">
    <property type="entry name" value="RNABINDINGM8"/>
</dbReference>
<dbReference type="AlphaFoldDB" id="I1GLV0"/>
<evidence type="ECO:0000259" key="8">
    <source>
        <dbReference type="PROSITE" id="PS50102"/>
    </source>
</evidence>
<evidence type="ECO:0000256" key="7">
    <source>
        <dbReference type="SAM" id="MobiDB-lite"/>
    </source>
</evidence>
<keyword evidence="5" id="KW-0539">Nucleus</keyword>
<keyword evidence="4 6" id="KW-0694">RNA-binding</keyword>
<evidence type="ECO:0000256" key="6">
    <source>
        <dbReference type="PROSITE-ProRule" id="PRU00176"/>
    </source>
</evidence>
<dbReference type="GO" id="GO:0008380">
    <property type="term" value="P:RNA splicing"/>
    <property type="evidence" value="ECO:0000318"/>
    <property type="project" value="GO_Central"/>
</dbReference>
<evidence type="ECO:0000256" key="4">
    <source>
        <dbReference type="ARBA" id="ARBA00022884"/>
    </source>
</evidence>
<dbReference type="InterPro" id="IPR033744">
    <property type="entry name" value="RRM_RBM8"/>
</dbReference>
<dbReference type="PROSITE" id="PS50102">
    <property type="entry name" value="RRM"/>
    <property type="match status" value="1"/>
</dbReference>
<dbReference type="SMART" id="SM00360">
    <property type="entry name" value="RRM"/>
    <property type="match status" value="1"/>
</dbReference>
<evidence type="ECO:0000256" key="1">
    <source>
        <dbReference type="ARBA" id="ARBA00004123"/>
    </source>
</evidence>
<proteinExistence type="predicted"/>
<dbReference type="SUPFAM" id="SSF54928">
    <property type="entry name" value="RNA-binding domain, RBD"/>
    <property type="match status" value="1"/>
</dbReference>
<dbReference type="GO" id="GO:0005737">
    <property type="term" value="C:cytoplasm"/>
    <property type="evidence" value="ECO:0007669"/>
    <property type="project" value="UniProtKB-SubCell"/>
</dbReference>
<dbReference type="Gene3D" id="3.30.70.330">
    <property type="match status" value="1"/>
</dbReference>
<feature type="domain" description="RRM" evidence="8">
    <location>
        <begin position="86"/>
        <end position="164"/>
    </location>
</feature>
<accession>I1GLV0</accession>
<reference evidence="10" key="3">
    <citation type="submission" date="2018-08" db="UniProtKB">
        <authorList>
            <consortium name="EnsemblPlants"/>
        </authorList>
    </citation>
    <scope>IDENTIFICATION</scope>
    <source>
        <strain evidence="10">cv. Bd21</strain>
    </source>
</reference>
<reference evidence="9 10" key="1">
    <citation type="journal article" date="2010" name="Nature">
        <title>Genome sequencing and analysis of the model grass Brachypodium distachyon.</title>
        <authorList>
            <consortium name="International Brachypodium Initiative"/>
        </authorList>
    </citation>
    <scope>NUCLEOTIDE SEQUENCE [LARGE SCALE GENOMIC DNA]</scope>
    <source>
        <strain evidence="9 10">Bd21</strain>
    </source>
</reference>
<dbReference type="Gramene" id="PNT73944">
    <property type="protein sequence ID" value="PNT73944"/>
    <property type="gene ID" value="BRADI_1g04561v3"/>
</dbReference>
<gene>
    <name evidence="10" type="primary">LOC100821968</name>
    <name evidence="9" type="ORF">BRADI_1g04561v3</name>
</gene>
<dbReference type="STRING" id="15368.I1GLV0"/>
<dbReference type="Proteomes" id="UP000008810">
    <property type="component" value="Chromosome 1"/>
</dbReference>
<dbReference type="GO" id="GO:0035145">
    <property type="term" value="C:exon-exon junction complex"/>
    <property type="evidence" value="ECO:0000318"/>
    <property type="project" value="GO_Central"/>
</dbReference>
<dbReference type="GO" id="GO:0003729">
    <property type="term" value="F:mRNA binding"/>
    <property type="evidence" value="ECO:0000318"/>
    <property type="project" value="GO_Central"/>
</dbReference>
<evidence type="ECO:0000313" key="9">
    <source>
        <dbReference type="EMBL" id="PNT73944.1"/>
    </source>
</evidence>
<keyword evidence="11" id="KW-1185">Reference proteome</keyword>
<dbReference type="CDD" id="cd12324">
    <property type="entry name" value="RRM_RBM8"/>
    <property type="match status" value="1"/>
</dbReference>
<dbReference type="RefSeq" id="XP_003559268.1">
    <property type="nucleotide sequence ID" value="XM_003559220.4"/>
</dbReference>
<dbReference type="HOGENOM" id="CLU_012062_18_1_1"/>
<name>I1GLV0_BRADI</name>
<evidence type="ECO:0000256" key="5">
    <source>
        <dbReference type="ARBA" id="ARBA00023242"/>
    </source>
</evidence>
<dbReference type="Pfam" id="PF00076">
    <property type="entry name" value="RRM_1"/>
    <property type="match status" value="1"/>
</dbReference>
<organism evidence="10">
    <name type="scientific">Brachypodium distachyon</name>
    <name type="common">Purple false brome</name>
    <name type="synonym">Trachynia distachya</name>
    <dbReference type="NCBI Taxonomy" id="15368"/>
    <lineage>
        <taxon>Eukaryota</taxon>
        <taxon>Viridiplantae</taxon>
        <taxon>Streptophyta</taxon>
        <taxon>Embryophyta</taxon>
        <taxon>Tracheophyta</taxon>
        <taxon>Spermatophyta</taxon>
        <taxon>Magnoliopsida</taxon>
        <taxon>Liliopsida</taxon>
        <taxon>Poales</taxon>
        <taxon>Poaceae</taxon>
        <taxon>BOP clade</taxon>
        <taxon>Pooideae</taxon>
        <taxon>Stipodae</taxon>
        <taxon>Brachypodieae</taxon>
        <taxon>Brachypodium</taxon>
    </lineage>
</organism>
<feature type="region of interest" description="Disordered" evidence="7">
    <location>
        <begin position="55"/>
        <end position="80"/>
    </location>
</feature>
<evidence type="ECO:0000256" key="3">
    <source>
        <dbReference type="ARBA" id="ARBA00022490"/>
    </source>
</evidence>
<comment type="subcellular location">
    <subcellularLocation>
        <location evidence="2">Cytoplasm</location>
    </subcellularLocation>
    <subcellularLocation>
        <location evidence="1">Nucleus</location>
    </subcellularLocation>
</comment>
<evidence type="ECO:0000313" key="10">
    <source>
        <dbReference type="EnsemblPlants" id="PNT73944"/>
    </source>
</evidence>
<dbReference type="InterPro" id="IPR012677">
    <property type="entry name" value="Nucleotide-bd_a/b_plait_sf"/>
</dbReference>
<dbReference type="FunCoup" id="I1GLV0">
    <property type="interactions" value="462"/>
</dbReference>
<dbReference type="EnsemblPlants" id="PNT73944">
    <property type="protein sequence ID" value="PNT73944"/>
    <property type="gene ID" value="BRADI_1g04561v3"/>
</dbReference>
<dbReference type="OMA" id="HYRFDSI"/>
<sequence length="193" mass="21520">MGASATEDVEFVEYDLEDDDDGMDEDDQAAARALPVPHIATPAVARTRGRLLGRSPSILSSSRDRFDSIPGPGTSQHGPQRSIEGWIILVSGVKEDAEESDLFDAFRDFGRVKDLHFNLERRTGYGKGYALVEYESFEEAKTAIKAMNGRQLLTKTIHVDWAFNRGPIQKVISTRPSRPRSRTPPRRLAALTY</sequence>
<feature type="region of interest" description="Disordered" evidence="7">
    <location>
        <begin position="174"/>
        <end position="193"/>
    </location>
</feature>
<dbReference type="OrthoDB" id="15688at2759"/>
<evidence type="ECO:0000256" key="2">
    <source>
        <dbReference type="ARBA" id="ARBA00004496"/>
    </source>
</evidence>
<keyword evidence="3" id="KW-0963">Cytoplasm</keyword>
<dbReference type="eggNOG" id="KOG0130">
    <property type="taxonomic scope" value="Eukaryota"/>
</dbReference>
<dbReference type="FunFam" id="3.30.70.330:FF:001024">
    <property type="entry name" value="RNA-binding protein Y14B"/>
    <property type="match status" value="1"/>
</dbReference>
<dbReference type="InterPro" id="IPR000504">
    <property type="entry name" value="RRM_dom"/>
</dbReference>
<protein>
    <recommendedName>
        <fullName evidence="8">RRM domain-containing protein</fullName>
    </recommendedName>
</protein>
<dbReference type="PANTHER" id="PTHR45894">
    <property type="entry name" value="RNA-BINDING PROTEIN 8A"/>
    <property type="match status" value="1"/>
</dbReference>
<dbReference type="InterPro" id="IPR008111">
    <property type="entry name" value="RNA-bd_8"/>
</dbReference>
<evidence type="ECO:0000313" key="11">
    <source>
        <dbReference type="Proteomes" id="UP000008810"/>
    </source>
</evidence>
<dbReference type="GeneID" id="100821968"/>
<dbReference type="InterPro" id="IPR035979">
    <property type="entry name" value="RBD_domain_sf"/>
</dbReference>
<dbReference type="KEGG" id="bdi:100821968"/>